<dbReference type="KEGG" id="clec:106663333"/>
<organism evidence="2 3">
    <name type="scientific">Cimex lectularius</name>
    <name type="common">Bed bug</name>
    <name type="synonym">Acanthia lectularia</name>
    <dbReference type="NCBI Taxonomy" id="79782"/>
    <lineage>
        <taxon>Eukaryota</taxon>
        <taxon>Metazoa</taxon>
        <taxon>Ecdysozoa</taxon>
        <taxon>Arthropoda</taxon>
        <taxon>Hexapoda</taxon>
        <taxon>Insecta</taxon>
        <taxon>Pterygota</taxon>
        <taxon>Neoptera</taxon>
        <taxon>Paraneoptera</taxon>
        <taxon>Hemiptera</taxon>
        <taxon>Heteroptera</taxon>
        <taxon>Panheteroptera</taxon>
        <taxon>Cimicomorpha</taxon>
        <taxon>Cimicidae</taxon>
        <taxon>Cimex</taxon>
    </lineage>
</organism>
<dbReference type="Proteomes" id="UP000494040">
    <property type="component" value="Unassembled WGS sequence"/>
</dbReference>
<feature type="region of interest" description="Disordered" evidence="1">
    <location>
        <begin position="290"/>
        <end position="325"/>
    </location>
</feature>
<feature type="compositionally biased region" description="Basic and acidic residues" evidence="1">
    <location>
        <begin position="310"/>
        <end position="325"/>
    </location>
</feature>
<dbReference type="AlphaFoldDB" id="A0A8I6RE44"/>
<dbReference type="RefSeq" id="XP_014243581.1">
    <property type="nucleotide sequence ID" value="XM_014388095.2"/>
</dbReference>
<evidence type="ECO:0000256" key="1">
    <source>
        <dbReference type="SAM" id="MobiDB-lite"/>
    </source>
</evidence>
<accession>A0A8I6RE44</accession>
<keyword evidence="3" id="KW-1185">Reference proteome</keyword>
<proteinExistence type="predicted"/>
<feature type="region of interest" description="Disordered" evidence="1">
    <location>
        <begin position="248"/>
        <end position="270"/>
    </location>
</feature>
<dbReference type="EnsemblMetazoa" id="XM_014388095.2">
    <property type="protein sequence ID" value="XP_014243581.1"/>
    <property type="gene ID" value="LOC106663333"/>
</dbReference>
<reference evidence="2" key="1">
    <citation type="submission" date="2022-01" db="UniProtKB">
        <authorList>
            <consortium name="EnsemblMetazoa"/>
        </authorList>
    </citation>
    <scope>IDENTIFICATION</scope>
</reference>
<protein>
    <submittedName>
        <fullName evidence="2">Uncharacterized protein</fullName>
    </submittedName>
</protein>
<dbReference type="GeneID" id="106663333"/>
<name>A0A8I6RE44_CIMLE</name>
<evidence type="ECO:0000313" key="2">
    <source>
        <dbReference type="EnsemblMetazoa" id="XP_014243581.1"/>
    </source>
</evidence>
<feature type="region of interest" description="Disordered" evidence="1">
    <location>
        <begin position="108"/>
        <end position="127"/>
    </location>
</feature>
<evidence type="ECO:0000313" key="3">
    <source>
        <dbReference type="Proteomes" id="UP000494040"/>
    </source>
</evidence>
<sequence>MNFNSDCEDKVDVVRTNNDYTSDSVYSAEIAKPTDVSQCVDPIAEITRRTSNILQSSERQQEISDCKLISRSTEKVQPIQTNVVDSIQSDLTTNVKKEYVYRDEKSEDSEVEVLSEPESNIADYSGNGKVSDEQKFINPDCLADTRVEAQTATEKIHDAITLQVQRYNSSISEITQPCEKLEKNEFKHYYYKGSLSDDSDVEVLYETEWNSRVSADTWDNINSPHLQKQGLACLETVHKKLLPTPAFPIQTDDLEDGGKRSDVESGNCSKDSEIEIISKSELSIRSEGSEFGNASGYLKRKPTGSLLSDSTKRSKSEDFLNSRSD</sequence>